<evidence type="ECO:0000256" key="1">
    <source>
        <dbReference type="SAM" id="MobiDB-lite"/>
    </source>
</evidence>
<accession>C5L0D6</accession>
<proteinExistence type="predicted"/>
<gene>
    <name evidence="2" type="ORF">Pmar_PMAR018639</name>
</gene>
<evidence type="ECO:0000313" key="3">
    <source>
        <dbReference type="Proteomes" id="UP000007800"/>
    </source>
</evidence>
<reference evidence="2 3" key="1">
    <citation type="submission" date="2008-07" db="EMBL/GenBank/DDBJ databases">
        <authorList>
            <person name="El-Sayed N."/>
            <person name="Caler E."/>
            <person name="Inman J."/>
            <person name="Amedeo P."/>
            <person name="Hass B."/>
            <person name="Wortman J."/>
        </authorList>
    </citation>
    <scope>NUCLEOTIDE SEQUENCE [LARGE SCALE GENOMIC DNA]</scope>
    <source>
        <strain evidence="3">ATCC 50983 / TXsc</strain>
    </source>
</reference>
<dbReference type="AlphaFoldDB" id="C5L0D6"/>
<dbReference type="EMBL" id="GG677981">
    <property type="protein sequence ID" value="EER09994.1"/>
    <property type="molecule type" value="Genomic_DNA"/>
</dbReference>
<protein>
    <submittedName>
        <fullName evidence="2">Uncharacterized protein</fullName>
    </submittedName>
</protein>
<evidence type="ECO:0000313" key="2">
    <source>
        <dbReference type="EMBL" id="EER09994.1"/>
    </source>
</evidence>
<dbReference type="RefSeq" id="XP_002778199.1">
    <property type="nucleotide sequence ID" value="XM_002778153.1"/>
</dbReference>
<feature type="region of interest" description="Disordered" evidence="1">
    <location>
        <begin position="1"/>
        <end position="28"/>
    </location>
</feature>
<dbReference type="GeneID" id="9038179"/>
<dbReference type="Proteomes" id="UP000007800">
    <property type="component" value="Unassembled WGS sequence"/>
</dbReference>
<organism evidence="3">
    <name type="scientific">Perkinsus marinus (strain ATCC 50983 / TXsc)</name>
    <dbReference type="NCBI Taxonomy" id="423536"/>
    <lineage>
        <taxon>Eukaryota</taxon>
        <taxon>Sar</taxon>
        <taxon>Alveolata</taxon>
        <taxon>Perkinsozoa</taxon>
        <taxon>Perkinsea</taxon>
        <taxon>Perkinsida</taxon>
        <taxon>Perkinsidae</taxon>
        <taxon>Perkinsus</taxon>
    </lineage>
</organism>
<dbReference type="InParanoid" id="C5L0D6"/>
<feature type="non-terminal residue" evidence="2">
    <location>
        <position position="51"/>
    </location>
</feature>
<name>C5L0D6_PERM5</name>
<keyword evidence="3" id="KW-1185">Reference proteome</keyword>
<sequence>MSLADAIALSPRDNVASDEAQSTREIADSDSVVVEVPRKAAQVRISVSKAQ</sequence>